<dbReference type="Proteomes" id="UP000824469">
    <property type="component" value="Unassembled WGS sequence"/>
</dbReference>
<gene>
    <name evidence="1" type="ORF">KI387_036674</name>
</gene>
<dbReference type="EMBL" id="JAHRHJ020000007">
    <property type="protein sequence ID" value="KAH9308763.1"/>
    <property type="molecule type" value="Genomic_DNA"/>
</dbReference>
<comment type="caution">
    <text evidence="1">The sequence shown here is derived from an EMBL/GenBank/DDBJ whole genome shotgun (WGS) entry which is preliminary data.</text>
</comment>
<keyword evidence="2" id="KW-1185">Reference proteome</keyword>
<accession>A0AA38KMU0</accession>
<dbReference type="AlphaFoldDB" id="A0AA38KMU0"/>
<proteinExistence type="predicted"/>
<feature type="non-terminal residue" evidence="1">
    <location>
        <position position="51"/>
    </location>
</feature>
<protein>
    <submittedName>
        <fullName evidence="1">Uncharacterized protein</fullName>
    </submittedName>
</protein>
<evidence type="ECO:0000313" key="1">
    <source>
        <dbReference type="EMBL" id="KAH9308763.1"/>
    </source>
</evidence>
<name>A0AA38KMU0_TAXCH</name>
<feature type="non-terminal residue" evidence="1">
    <location>
        <position position="1"/>
    </location>
</feature>
<evidence type="ECO:0000313" key="2">
    <source>
        <dbReference type="Proteomes" id="UP000824469"/>
    </source>
</evidence>
<organism evidence="1 2">
    <name type="scientific">Taxus chinensis</name>
    <name type="common">Chinese yew</name>
    <name type="synonym">Taxus wallichiana var. chinensis</name>
    <dbReference type="NCBI Taxonomy" id="29808"/>
    <lineage>
        <taxon>Eukaryota</taxon>
        <taxon>Viridiplantae</taxon>
        <taxon>Streptophyta</taxon>
        <taxon>Embryophyta</taxon>
        <taxon>Tracheophyta</taxon>
        <taxon>Spermatophyta</taxon>
        <taxon>Pinopsida</taxon>
        <taxon>Pinidae</taxon>
        <taxon>Conifers II</taxon>
        <taxon>Cupressales</taxon>
        <taxon>Taxaceae</taxon>
        <taxon>Taxus</taxon>
    </lineage>
</organism>
<reference evidence="1 2" key="1">
    <citation type="journal article" date="2021" name="Nat. Plants">
        <title>The Taxus genome provides insights into paclitaxel biosynthesis.</title>
        <authorList>
            <person name="Xiong X."/>
            <person name="Gou J."/>
            <person name="Liao Q."/>
            <person name="Li Y."/>
            <person name="Zhou Q."/>
            <person name="Bi G."/>
            <person name="Li C."/>
            <person name="Du R."/>
            <person name="Wang X."/>
            <person name="Sun T."/>
            <person name="Guo L."/>
            <person name="Liang H."/>
            <person name="Lu P."/>
            <person name="Wu Y."/>
            <person name="Zhang Z."/>
            <person name="Ro D.K."/>
            <person name="Shang Y."/>
            <person name="Huang S."/>
            <person name="Yan J."/>
        </authorList>
    </citation>
    <scope>NUCLEOTIDE SEQUENCE [LARGE SCALE GENOMIC DNA]</scope>
    <source>
        <strain evidence="1">Ta-2019</strain>
    </source>
</reference>
<sequence length="51" mass="5922">IEDLIEEVFMEDFMVTRTVAMDEVNSHKELVLNVDLQSITNASVMIFYNAR</sequence>